<dbReference type="AlphaFoldDB" id="D1W923"/>
<keyword evidence="2" id="KW-1185">Reference proteome</keyword>
<comment type="caution">
    <text evidence="1">The sequence shown here is derived from an EMBL/GenBank/DDBJ whole genome shotgun (WGS) entry which is preliminary data.</text>
</comment>
<organism evidence="1 2">
    <name type="scientific">Hoylesella buccalis ATCC 35310</name>
    <dbReference type="NCBI Taxonomy" id="679190"/>
    <lineage>
        <taxon>Bacteria</taxon>
        <taxon>Pseudomonadati</taxon>
        <taxon>Bacteroidota</taxon>
        <taxon>Bacteroidia</taxon>
        <taxon>Bacteroidales</taxon>
        <taxon>Prevotellaceae</taxon>
        <taxon>Hoylesella</taxon>
    </lineage>
</organism>
<gene>
    <name evidence="1" type="ORF">HMPREF0650_0202</name>
</gene>
<proteinExistence type="predicted"/>
<reference evidence="1 2" key="1">
    <citation type="submission" date="2009-12" db="EMBL/GenBank/DDBJ databases">
        <title>Genome Sequence of Prevotella buccalis ATCC 35310.</title>
        <authorList>
            <person name="Durkin A.S."/>
            <person name="Madupu R."/>
            <person name="Torralba M."/>
            <person name="Methe B."/>
            <person name="Sutton G."/>
            <person name="Strausberg R.L."/>
            <person name="Nelson K.E."/>
        </authorList>
    </citation>
    <scope>NUCLEOTIDE SEQUENCE [LARGE SCALE GENOMIC DNA]</scope>
    <source>
        <strain evidence="1 2">ATCC 35310</strain>
    </source>
</reference>
<dbReference type="EMBL" id="ADEG01000110">
    <property type="protein sequence ID" value="EFA90973.1"/>
    <property type="molecule type" value="Genomic_DNA"/>
</dbReference>
<accession>D1W923</accession>
<dbReference type="Proteomes" id="UP000005283">
    <property type="component" value="Unassembled WGS sequence"/>
</dbReference>
<name>D1W923_9BACT</name>
<protein>
    <submittedName>
        <fullName evidence="1">Uncharacterized protein</fullName>
    </submittedName>
</protein>
<evidence type="ECO:0000313" key="2">
    <source>
        <dbReference type="Proteomes" id="UP000005283"/>
    </source>
</evidence>
<sequence length="60" mass="6774">MDGGEEQFFVDSKPIEVCRVARGKRRKMGRTGDFSQAPDFGFVLRRIHIILAISYTLSVA</sequence>
<evidence type="ECO:0000313" key="1">
    <source>
        <dbReference type="EMBL" id="EFA90973.1"/>
    </source>
</evidence>
<dbReference type="STRING" id="679190.HMPREF0650_0202"/>